<dbReference type="Gene3D" id="3.30.160.540">
    <property type="match status" value="1"/>
</dbReference>
<dbReference type="Gene3D" id="2.160.20.70">
    <property type="match status" value="1"/>
</dbReference>
<evidence type="ECO:0000256" key="3">
    <source>
        <dbReference type="ARBA" id="ARBA00023210"/>
    </source>
</evidence>
<dbReference type="PANTHER" id="PTHR34108">
    <property type="entry name" value="SEPTUM SITE-DETERMINING PROTEIN MINC"/>
    <property type="match status" value="1"/>
</dbReference>
<name>A0ABW9P4C8_9LACO</name>
<feature type="domain" description="Septum site-determining protein MinC N-terminal" evidence="8">
    <location>
        <begin position="4"/>
        <end position="80"/>
    </location>
</feature>
<dbReference type="InterPro" id="IPR055219">
    <property type="entry name" value="MinC_N_1"/>
</dbReference>
<keyword evidence="4 6" id="KW-0131">Cell cycle</keyword>
<evidence type="ECO:0000256" key="5">
    <source>
        <dbReference type="ARBA" id="ARBA00046874"/>
    </source>
</evidence>
<evidence type="ECO:0000259" key="8">
    <source>
        <dbReference type="Pfam" id="PF22642"/>
    </source>
</evidence>
<dbReference type="InterPro" id="IPR005526">
    <property type="entry name" value="Septum_form_inhib_MinC_C"/>
</dbReference>
<evidence type="ECO:0000313" key="9">
    <source>
        <dbReference type="EMBL" id="MQS44041.1"/>
    </source>
</evidence>
<dbReference type="Pfam" id="PF22642">
    <property type="entry name" value="MinC_N_1"/>
    <property type="match status" value="1"/>
</dbReference>
<evidence type="ECO:0000256" key="4">
    <source>
        <dbReference type="ARBA" id="ARBA00023306"/>
    </source>
</evidence>
<dbReference type="EMBL" id="VDFN01000001">
    <property type="protein sequence ID" value="MQS44041.1"/>
    <property type="molecule type" value="Genomic_DNA"/>
</dbReference>
<dbReference type="InterPro" id="IPR016098">
    <property type="entry name" value="CAP/MinC_C"/>
</dbReference>
<comment type="function">
    <text evidence="6">Cell division inhibitor that blocks the formation of polar Z ring septums. Rapidly oscillates between the poles of the cell to destabilize FtsZ filaments that have formed before they mature into polar Z rings. Prevents FtsZ polymerization.</text>
</comment>
<dbReference type="PANTHER" id="PTHR34108:SF1">
    <property type="entry name" value="SEPTUM SITE-DETERMINING PROTEIN MINC"/>
    <property type="match status" value="1"/>
</dbReference>
<keyword evidence="10" id="KW-1185">Reference proteome</keyword>
<evidence type="ECO:0000256" key="1">
    <source>
        <dbReference type="ARBA" id="ARBA00006291"/>
    </source>
</evidence>
<sequence>MSSITLKGSKEGFSVIVDDSADFDEAISDLKNMIVEQTIGTDEDDVIRFAIKTGNRLFDKEQIKKIKSVFGKYPQIELTSVDADVQPKSEAAQIIEDNKVNIETGIVRSGQKKDFKGDLLFLGTLHEGAQITTTGSIYILGEVHGIVHAGFPDDTSAAILGNLEGATQVRIADVVEIVTEDNSDKYSNRKYAHIDDLHSISVDDIQNFKESINEPRKRND</sequence>
<dbReference type="SUPFAM" id="SSF63848">
    <property type="entry name" value="Cell-division inhibitor MinC, C-terminal domain"/>
    <property type="match status" value="1"/>
</dbReference>
<gene>
    <name evidence="6" type="primary">minC</name>
    <name evidence="9" type="ORF">FHL03_00930</name>
</gene>
<keyword evidence="3 6" id="KW-0717">Septation</keyword>
<dbReference type="Proteomes" id="UP000436655">
    <property type="component" value="Unassembled WGS sequence"/>
</dbReference>
<dbReference type="Pfam" id="PF03775">
    <property type="entry name" value="MinC_C"/>
    <property type="match status" value="1"/>
</dbReference>
<comment type="caution">
    <text evidence="9">The sequence shown here is derived from an EMBL/GenBank/DDBJ whole genome shotgun (WGS) entry which is preliminary data.</text>
</comment>
<dbReference type="InterPro" id="IPR013033">
    <property type="entry name" value="MinC"/>
</dbReference>
<evidence type="ECO:0000256" key="2">
    <source>
        <dbReference type="ARBA" id="ARBA00022618"/>
    </source>
</evidence>
<accession>A0ABW9P4C8</accession>
<comment type="subunit">
    <text evidence="5 6">Interacts with MinD and FtsZ.</text>
</comment>
<keyword evidence="2 6" id="KW-0132">Cell division</keyword>
<dbReference type="HAMAP" id="MF_00267">
    <property type="entry name" value="MinC"/>
    <property type="match status" value="1"/>
</dbReference>
<proteinExistence type="inferred from homology"/>
<comment type="similarity">
    <text evidence="1 6">Belongs to the MinC family.</text>
</comment>
<feature type="domain" description="Septum formation inhibitor MinC C-terminal" evidence="7">
    <location>
        <begin position="105"/>
        <end position="194"/>
    </location>
</feature>
<dbReference type="RefSeq" id="WP_125702519.1">
    <property type="nucleotide sequence ID" value="NZ_JBHTOO010000003.1"/>
</dbReference>
<dbReference type="InterPro" id="IPR036145">
    <property type="entry name" value="MinC_C_sf"/>
</dbReference>
<evidence type="ECO:0000259" key="7">
    <source>
        <dbReference type="Pfam" id="PF03775"/>
    </source>
</evidence>
<organism evidence="9 10">
    <name type="scientific">Companilactobacillus mishanensis</name>
    <dbReference type="NCBI Taxonomy" id="2486008"/>
    <lineage>
        <taxon>Bacteria</taxon>
        <taxon>Bacillati</taxon>
        <taxon>Bacillota</taxon>
        <taxon>Bacilli</taxon>
        <taxon>Lactobacillales</taxon>
        <taxon>Lactobacillaceae</taxon>
        <taxon>Companilactobacillus</taxon>
    </lineage>
</organism>
<evidence type="ECO:0000256" key="6">
    <source>
        <dbReference type="HAMAP-Rule" id="MF_00267"/>
    </source>
</evidence>
<reference evidence="9 10" key="1">
    <citation type="journal article" date="2019" name="Syst. Appl. Microbiol.">
        <title>Polyphasic characterization of two novel Lactobacillus spp. isolated from blown salami packages: Description of Lactobacillus halodurans sp. nov. and Lactobacillus salsicarnum sp. nov.</title>
        <authorList>
            <person name="Schuster J.A."/>
            <person name="Klingl A."/>
            <person name="Vogel R.F."/>
            <person name="Ehrmann M.A."/>
        </authorList>
    </citation>
    <scope>NUCLEOTIDE SEQUENCE [LARGE SCALE GENOMIC DNA]</scope>
    <source>
        <strain evidence="9 10">TMW 1.2098</strain>
    </source>
</reference>
<protein>
    <recommendedName>
        <fullName evidence="6">Probable septum site-determining protein MinC</fullName>
    </recommendedName>
</protein>
<evidence type="ECO:0000313" key="10">
    <source>
        <dbReference type="Proteomes" id="UP000436655"/>
    </source>
</evidence>